<dbReference type="PANTHER" id="PTHR33169">
    <property type="entry name" value="PADR-FAMILY TRANSCRIPTIONAL REGULATOR"/>
    <property type="match status" value="1"/>
</dbReference>
<dbReference type="InterPro" id="IPR036390">
    <property type="entry name" value="WH_DNA-bd_sf"/>
</dbReference>
<dbReference type="InterPro" id="IPR052509">
    <property type="entry name" value="Metal_resp_DNA-bind_regulator"/>
</dbReference>
<dbReference type="Proteomes" id="UP000273145">
    <property type="component" value="Chromosome"/>
</dbReference>
<sequence length="122" mass="13925">MTTYSQMLKGILEGCILALMEDKEIYGYELSTLLEQSGLTFVSEGSIYPLLLRMQKEELIYGELRRDGVSGGPPRKYYSLTDQGAEALQRFRRSWNGLRQSVDYVLAKGEHGDEDEGVHRRD</sequence>
<dbReference type="KEGG" id="plen:EIM92_00760"/>
<accession>A0A3S8RPJ1</accession>
<dbReference type="InterPro" id="IPR005149">
    <property type="entry name" value="Tscrpt_reg_PadR_N"/>
</dbReference>
<evidence type="ECO:0000313" key="2">
    <source>
        <dbReference type="EMBL" id="AZK44904.1"/>
    </source>
</evidence>
<evidence type="ECO:0000313" key="3">
    <source>
        <dbReference type="Proteomes" id="UP000273145"/>
    </source>
</evidence>
<evidence type="ECO:0000259" key="1">
    <source>
        <dbReference type="Pfam" id="PF03551"/>
    </source>
</evidence>
<name>A0A3S8RPJ1_9BACL</name>
<dbReference type="AlphaFoldDB" id="A0A3S8RPJ1"/>
<dbReference type="Pfam" id="PF03551">
    <property type="entry name" value="PadR"/>
    <property type="match status" value="1"/>
</dbReference>
<dbReference type="EMBL" id="CP034248">
    <property type="protein sequence ID" value="AZK44904.1"/>
    <property type="molecule type" value="Genomic_DNA"/>
</dbReference>
<dbReference type="InterPro" id="IPR036388">
    <property type="entry name" value="WH-like_DNA-bd_sf"/>
</dbReference>
<dbReference type="SUPFAM" id="SSF46785">
    <property type="entry name" value="Winged helix' DNA-binding domain"/>
    <property type="match status" value="1"/>
</dbReference>
<keyword evidence="3" id="KW-1185">Reference proteome</keyword>
<dbReference type="Gene3D" id="1.10.10.10">
    <property type="entry name" value="Winged helix-like DNA-binding domain superfamily/Winged helix DNA-binding domain"/>
    <property type="match status" value="1"/>
</dbReference>
<reference evidence="2 3" key="1">
    <citation type="submission" date="2018-11" db="EMBL/GenBank/DDBJ databases">
        <title>Genome sequencing of Paenibacillus lentus DSM25539(T).</title>
        <authorList>
            <person name="Kook J.-K."/>
            <person name="Park S.-N."/>
            <person name="Lim Y.K."/>
        </authorList>
    </citation>
    <scope>NUCLEOTIDE SEQUENCE [LARGE SCALE GENOMIC DNA]</scope>
    <source>
        <strain evidence="2 3">DSM 25539</strain>
    </source>
</reference>
<feature type="domain" description="Transcription regulator PadR N-terminal" evidence="1">
    <location>
        <begin position="16"/>
        <end position="89"/>
    </location>
</feature>
<dbReference type="PANTHER" id="PTHR33169:SF25">
    <property type="entry name" value="DNA-BINDING PROTEIN YIZB-RELATED"/>
    <property type="match status" value="1"/>
</dbReference>
<gene>
    <name evidence="2" type="ORF">EIM92_00760</name>
</gene>
<proteinExistence type="predicted"/>
<organism evidence="2 3">
    <name type="scientific">Paenibacillus lentus</name>
    <dbReference type="NCBI Taxonomy" id="1338368"/>
    <lineage>
        <taxon>Bacteria</taxon>
        <taxon>Bacillati</taxon>
        <taxon>Bacillota</taxon>
        <taxon>Bacilli</taxon>
        <taxon>Bacillales</taxon>
        <taxon>Paenibacillaceae</taxon>
        <taxon>Paenibacillus</taxon>
    </lineage>
</organism>
<dbReference type="OrthoDB" id="9791785at2"/>
<protein>
    <submittedName>
        <fullName evidence="2">PadR family transcriptional regulator</fullName>
    </submittedName>
</protein>
<dbReference type="RefSeq" id="WP_125081040.1">
    <property type="nucleotide sequence ID" value="NZ_CP034248.1"/>
</dbReference>